<dbReference type="GO" id="GO:0055085">
    <property type="term" value="P:transmembrane transport"/>
    <property type="evidence" value="ECO:0007669"/>
    <property type="project" value="InterPro"/>
</dbReference>
<dbReference type="AlphaFoldDB" id="A0A0D8IYX6"/>
<accession>A0A0D8IYX6</accession>
<reference evidence="9" key="1">
    <citation type="submission" date="2015-02" db="EMBL/GenBank/DDBJ databases">
        <title>A novel member of the family Ruminococcaceae isolated from human feces.</title>
        <authorList>
            <person name="Shkoporov A.N."/>
            <person name="Chaplin A.V."/>
            <person name="Motuzova O.V."/>
            <person name="Kafarskaia L.I."/>
            <person name="Khokhlova E.V."/>
            <person name="Efimov B.A."/>
        </authorList>
    </citation>
    <scope>NUCLEOTIDE SEQUENCE [LARGE SCALE GENOMIC DNA]</scope>
    <source>
        <strain evidence="9">585-1</strain>
    </source>
</reference>
<evidence type="ECO:0000256" key="3">
    <source>
        <dbReference type="ARBA" id="ARBA00022475"/>
    </source>
</evidence>
<comment type="subcellular location">
    <subcellularLocation>
        <location evidence="1">Cell membrane</location>
        <topology evidence="1">Multi-pass membrane protein</topology>
    </subcellularLocation>
</comment>
<dbReference type="PANTHER" id="PTHR43744:SF9">
    <property type="entry name" value="POLYGALACTURONAN_RHAMNOGALACTURONAN TRANSPORT SYSTEM PERMEASE PROTEIN YTCP"/>
    <property type="match status" value="1"/>
</dbReference>
<proteinExistence type="predicted"/>
<dbReference type="InterPro" id="IPR000515">
    <property type="entry name" value="MetI-like"/>
</dbReference>
<sequence length="290" mass="32475">MLTKKKFRFSLFDFFLYIFMIIVVLLVLLPMIHMLAVSFSSDVYVMQSKVGLWPKGFTAKTYGYVFEDDRIFRSYGNTILYTVLGTTISLSITAMGAYALSAKRMIGHKFFSMMIVFTMFFQGGMIPTYLVVKSYGLLDTIWGVILPGAVSTWNFIVMRSFFDNYPSEIEESGKVDGLTDAGVFFRLVLPTSKAVLATIGLYYAVSLWNAYFIPFIYLNDPDLFSLQLILHELLSAGSSNNATVGVGDVLVVEESLKYATVLVSIAPIMCVYPFLQKYFVKGVMIGAVKG</sequence>
<keyword evidence="2" id="KW-0813">Transport</keyword>
<dbReference type="RefSeq" id="WP_050005318.1">
    <property type="nucleotide sequence ID" value="NZ_CAUEXJ010000021.1"/>
</dbReference>
<name>A0A0D8IYX6_9FIRM</name>
<dbReference type="InterPro" id="IPR035906">
    <property type="entry name" value="MetI-like_sf"/>
</dbReference>
<evidence type="ECO:0000256" key="6">
    <source>
        <dbReference type="ARBA" id="ARBA00023136"/>
    </source>
</evidence>
<gene>
    <name evidence="9" type="ORF">TQ39_09075</name>
</gene>
<feature type="transmembrane region" description="Helical" evidence="7">
    <location>
        <begin position="194"/>
        <end position="218"/>
    </location>
</feature>
<feature type="transmembrane region" description="Helical" evidence="7">
    <location>
        <begin position="110"/>
        <end position="129"/>
    </location>
</feature>
<dbReference type="EMBL" id="JXXK01000011">
    <property type="protein sequence ID" value="KJF39910.1"/>
    <property type="molecule type" value="Genomic_DNA"/>
</dbReference>
<evidence type="ECO:0000259" key="8">
    <source>
        <dbReference type="PROSITE" id="PS50928"/>
    </source>
</evidence>
<dbReference type="Gene3D" id="1.10.3720.10">
    <property type="entry name" value="MetI-like"/>
    <property type="match status" value="1"/>
</dbReference>
<dbReference type="SUPFAM" id="SSF161098">
    <property type="entry name" value="MetI-like"/>
    <property type="match status" value="1"/>
</dbReference>
<dbReference type="GO" id="GO:0005886">
    <property type="term" value="C:plasma membrane"/>
    <property type="evidence" value="ECO:0007669"/>
    <property type="project" value="UniProtKB-SubCell"/>
</dbReference>
<feature type="domain" description="ABC transmembrane type-1" evidence="8">
    <location>
        <begin position="75"/>
        <end position="262"/>
    </location>
</feature>
<feature type="transmembrane region" description="Helical" evidence="7">
    <location>
        <begin position="141"/>
        <end position="162"/>
    </location>
</feature>
<dbReference type="PANTHER" id="PTHR43744">
    <property type="entry name" value="ABC TRANSPORTER PERMEASE PROTEIN MG189-RELATED-RELATED"/>
    <property type="match status" value="1"/>
</dbReference>
<feature type="transmembrane region" description="Helical" evidence="7">
    <location>
        <begin position="12"/>
        <end position="36"/>
    </location>
</feature>
<evidence type="ECO:0000256" key="1">
    <source>
        <dbReference type="ARBA" id="ARBA00004651"/>
    </source>
</evidence>
<dbReference type="Proteomes" id="UP000032483">
    <property type="component" value="Unassembled WGS sequence"/>
</dbReference>
<evidence type="ECO:0000256" key="2">
    <source>
        <dbReference type="ARBA" id="ARBA00022448"/>
    </source>
</evidence>
<dbReference type="GeneID" id="42856738"/>
<evidence type="ECO:0000313" key="9">
    <source>
        <dbReference type="EMBL" id="KJF39910.1"/>
    </source>
</evidence>
<feature type="transmembrane region" description="Helical" evidence="7">
    <location>
        <begin position="256"/>
        <end position="275"/>
    </location>
</feature>
<dbReference type="CDD" id="cd06261">
    <property type="entry name" value="TM_PBP2"/>
    <property type="match status" value="1"/>
</dbReference>
<dbReference type="PROSITE" id="PS50928">
    <property type="entry name" value="ABC_TM1"/>
    <property type="match status" value="1"/>
</dbReference>
<evidence type="ECO:0000256" key="5">
    <source>
        <dbReference type="ARBA" id="ARBA00022989"/>
    </source>
</evidence>
<organism evidence="9 10">
    <name type="scientific">Ruthenibacterium lactatiformans</name>
    <dbReference type="NCBI Taxonomy" id="1550024"/>
    <lineage>
        <taxon>Bacteria</taxon>
        <taxon>Bacillati</taxon>
        <taxon>Bacillota</taxon>
        <taxon>Clostridia</taxon>
        <taxon>Eubacteriales</taxon>
        <taxon>Oscillospiraceae</taxon>
        <taxon>Ruthenibacterium</taxon>
    </lineage>
</organism>
<keyword evidence="10" id="KW-1185">Reference proteome</keyword>
<evidence type="ECO:0000256" key="4">
    <source>
        <dbReference type="ARBA" id="ARBA00022692"/>
    </source>
</evidence>
<keyword evidence="3" id="KW-1003">Cell membrane</keyword>
<feature type="transmembrane region" description="Helical" evidence="7">
    <location>
        <begin position="79"/>
        <end position="98"/>
    </location>
</feature>
<keyword evidence="5 7" id="KW-1133">Transmembrane helix</keyword>
<protein>
    <submittedName>
        <fullName evidence="9">Sugar ABC transporter permease</fullName>
    </submittedName>
</protein>
<evidence type="ECO:0000256" key="7">
    <source>
        <dbReference type="SAM" id="Phobius"/>
    </source>
</evidence>
<evidence type="ECO:0000313" key="10">
    <source>
        <dbReference type="Proteomes" id="UP000032483"/>
    </source>
</evidence>
<comment type="caution">
    <text evidence="9">The sequence shown here is derived from an EMBL/GenBank/DDBJ whole genome shotgun (WGS) entry which is preliminary data.</text>
</comment>
<keyword evidence="6 7" id="KW-0472">Membrane</keyword>
<keyword evidence="4 7" id="KW-0812">Transmembrane</keyword>